<feature type="transmembrane region" description="Helical" evidence="7">
    <location>
        <begin position="47"/>
        <end position="67"/>
    </location>
</feature>
<dbReference type="SUPFAM" id="SSF103473">
    <property type="entry name" value="MFS general substrate transporter"/>
    <property type="match status" value="1"/>
</dbReference>
<name>A0A371ASW2_9FIRM</name>
<feature type="transmembrane region" description="Helical" evidence="7">
    <location>
        <begin position="74"/>
        <end position="95"/>
    </location>
</feature>
<feature type="transmembrane region" description="Helical" evidence="7">
    <location>
        <begin position="387"/>
        <end position="408"/>
    </location>
</feature>
<evidence type="ECO:0000256" key="4">
    <source>
        <dbReference type="ARBA" id="ARBA00022692"/>
    </source>
</evidence>
<feature type="transmembrane region" description="Helical" evidence="7">
    <location>
        <begin position="101"/>
        <end position="118"/>
    </location>
</feature>
<dbReference type="Proteomes" id="UP000255036">
    <property type="component" value="Unassembled WGS sequence"/>
</dbReference>
<dbReference type="InterPro" id="IPR011701">
    <property type="entry name" value="MFS"/>
</dbReference>
<protein>
    <submittedName>
        <fullName evidence="8">MFS transporter</fullName>
    </submittedName>
</protein>
<evidence type="ECO:0000313" key="8">
    <source>
        <dbReference type="EMBL" id="RDU22651.1"/>
    </source>
</evidence>
<dbReference type="EMBL" id="QRCT01000049">
    <property type="protein sequence ID" value="RDU22651.1"/>
    <property type="molecule type" value="Genomic_DNA"/>
</dbReference>
<feature type="transmembrane region" description="Helical" evidence="7">
    <location>
        <begin position="288"/>
        <end position="309"/>
    </location>
</feature>
<gene>
    <name evidence="8" type="ORF">DWV06_15385</name>
</gene>
<dbReference type="PANTHER" id="PTHR43266">
    <property type="entry name" value="MACROLIDE-EFFLUX PROTEIN"/>
    <property type="match status" value="1"/>
</dbReference>
<comment type="subcellular location">
    <subcellularLocation>
        <location evidence="1">Cell membrane</location>
        <topology evidence="1">Multi-pass membrane protein</topology>
    </subcellularLocation>
</comment>
<reference evidence="8 9" key="1">
    <citation type="submission" date="2018-07" db="EMBL/GenBank/DDBJ databases">
        <title>Anaerosacharophilus polymeroproducens gen. nov. sp. nov., an anaerobic bacterium isolated from salt field.</title>
        <authorList>
            <person name="Kim W."/>
            <person name="Yang S.-H."/>
            <person name="Oh J."/>
            <person name="Lee J.-H."/>
            <person name="Kwon K.K."/>
        </authorList>
    </citation>
    <scope>NUCLEOTIDE SEQUENCE [LARGE SCALE GENOMIC DNA]</scope>
    <source>
        <strain evidence="8 9">MCWD5</strain>
    </source>
</reference>
<dbReference type="OrthoDB" id="9763297at2"/>
<evidence type="ECO:0000256" key="3">
    <source>
        <dbReference type="ARBA" id="ARBA00022475"/>
    </source>
</evidence>
<dbReference type="RefSeq" id="WP_115483061.1">
    <property type="nucleotide sequence ID" value="NZ_QRCT01000049.1"/>
</dbReference>
<dbReference type="GO" id="GO:0005886">
    <property type="term" value="C:plasma membrane"/>
    <property type="evidence" value="ECO:0007669"/>
    <property type="project" value="UniProtKB-SubCell"/>
</dbReference>
<keyword evidence="2" id="KW-0813">Transport</keyword>
<evidence type="ECO:0000256" key="6">
    <source>
        <dbReference type="ARBA" id="ARBA00023136"/>
    </source>
</evidence>
<dbReference type="InterPro" id="IPR036259">
    <property type="entry name" value="MFS_trans_sf"/>
</dbReference>
<feature type="transmembrane region" description="Helical" evidence="7">
    <location>
        <begin position="12"/>
        <end position="35"/>
    </location>
</feature>
<dbReference type="AlphaFoldDB" id="A0A371ASW2"/>
<feature type="transmembrane region" description="Helical" evidence="7">
    <location>
        <begin position="169"/>
        <end position="189"/>
    </location>
</feature>
<evidence type="ECO:0000256" key="7">
    <source>
        <dbReference type="SAM" id="Phobius"/>
    </source>
</evidence>
<feature type="transmembrane region" description="Helical" evidence="7">
    <location>
        <begin position="354"/>
        <end position="375"/>
    </location>
</feature>
<dbReference type="Pfam" id="PF07690">
    <property type="entry name" value="MFS_1"/>
    <property type="match status" value="1"/>
</dbReference>
<proteinExistence type="predicted"/>
<evidence type="ECO:0000256" key="2">
    <source>
        <dbReference type="ARBA" id="ARBA00022448"/>
    </source>
</evidence>
<feature type="transmembrane region" description="Helical" evidence="7">
    <location>
        <begin position="144"/>
        <end position="163"/>
    </location>
</feature>
<comment type="caution">
    <text evidence="8">The sequence shown here is derived from an EMBL/GenBank/DDBJ whole genome shotgun (WGS) entry which is preliminary data.</text>
</comment>
<keyword evidence="9" id="KW-1185">Reference proteome</keyword>
<dbReference type="GO" id="GO:0022857">
    <property type="term" value="F:transmembrane transporter activity"/>
    <property type="evidence" value="ECO:0007669"/>
    <property type="project" value="InterPro"/>
</dbReference>
<feature type="transmembrane region" description="Helical" evidence="7">
    <location>
        <begin position="315"/>
        <end position="342"/>
    </location>
</feature>
<organism evidence="8 9">
    <name type="scientific">Anaerosacchariphilus polymeriproducens</name>
    <dbReference type="NCBI Taxonomy" id="1812858"/>
    <lineage>
        <taxon>Bacteria</taxon>
        <taxon>Bacillati</taxon>
        <taxon>Bacillota</taxon>
        <taxon>Clostridia</taxon>
        <taxon>Lachnospirales</taxon>
        <taxon>Lachnospiraceae</taxon>
        <taxon>Anaerosacchariphilus</taxon>
    </lineage>
</organism>
<evidence type="ECO:0000256" key="5">
    <source>
        <dbReference type="ARBA" id="ARBA00022989"/>
    </source>
</evidence>
<dbReference type="PANTHER" id="PTHR43266:SF2">
    <property type="entry name" value="MAJOR FACILITATOR SUPERFAMILY (MFS) PROFILE DOMAIN-CONTAINING PROTEIN"/>
    <property type="match status" value="1"/>
</dbReference>
<feature type="transmembrane region" description="Helical" evidence="7">
    <location>
        <begin position="219"/>
        <end position="236"/>
    </location>
</feature>
<feature type="transmembrane region" description="Helical" evidence="7">
    <location>
        <begin position="256"/>
        <end position="276"/>
    </location>
</feature>
<dbReference type="CDD" id="cd06173">
    <property type="entry name" value="MFS_MefA_like"/>
    <property type="match status" value="1"/>
</dbReference>
<keyword evidence="5 7" id="KW-1133">Transmembrane helix</keyword>
<accession>A0A371ASW2</accession>
<dbReference type="Gene3D" id="1.20.1250.20">
    <property type="entry name" value="MFS general substrate transporter like domains"/>
    <property type="match status" value="1"/>
</dbReference>
<keyword evidence="6 7" id="KW-0472">Membrane</keyword>
<sequence>MNNIKNERNMILLLFGRTISMFGSTMFLIILPLHVLGLTGSLKSSGIFFAVVNIPAIICTPFFGVVVEKLNRKYIIVFCDFMTTLLYIILFLSYNRKKSDIIILLIVSMIINLLSKIFEISSKVIFTEISTENTIEKYNGIRSFWDNGSALIAPVLGTYLYEFLGFQRVLLIIALTYLLSAIQECFIIYKAKEKRIHEKGEKFSKQLLSGMQFVYKQKNILYLFIIIMSLNFFIANNDEIINPGILIQKYNISDKYYGLSSTSAVFGSLIAGLFIFKNKIIDLKSHLKGLFIANSFFMIITAVLSITLYSFSNKVFFCFFIILQFFIGMITTCINVPLGSYLQTKVPLKFQGRFFALLSFFSSLFVPMGISYSGYLSLHIQADNTYIINNICVILIVVVLFSGNKIGILDSNK</sequence>
<evidence type="ECO:0000313" key="9">
    <source>
        <dbReference type="Proteomes" id="UP000255036"/>
    </source>
</evidence>
<keyword evidence="3" id="KW-1003">Cell membrane</keyword>
<keyword evidence="4 7" id="KW-0812">Transmembrane</keyword>
<evidence type="ECO:0000256" key="1">
    <source>
        <dbReference type="ARBA" id="ARBA00004651"/>
    </source>
</evidence>